<comment type="caution">
    <text evidence="1">The sequence shown here is derived from an EMBL/GenBank/DDBJ whole genome shotgun (WGS) entry which is preliminary data.</text>
</comment>
<keyword evidence="2" id="KW-1185">Reference proteome</keyword>
<accession>W3V418</accession>
<evidence type="ECO:0000313" key="1">
    <source>
        <dbReference type="EMBL" id="ETS29875.1"/>
    </source>
</evidence>
<protein>
    <submittedName>
        <fullName evidence="1">Uncharacterized protein</fullName>
    </submittedName>
</protein>
<organism evidence="1 2">
    <name type="scientific">Photorhabdus khanii NC19</name>
    <dbReference type="NCBI Taxonomy" id="1004151"/>
    <lineage>
        <taxon>Bacteria</taxon>
        <taxon>Pseudomonadati</taxon>
        <taxon>Pseudomonadota</taxon>
        <taxon>Gammaproteobacteria</taxon>
        <taxon>Enterobacterales</taxon>
        <taxon>Morganellaceae</taxon>
        <taxon>Photorhabdus</taxon>
    </lineage>
</organism>
<proteinExistence type="predicted"/>
<sequence length="77" mass="8697">MALILIPLAYPLLFLVLNLNAIVEADNRPDMSYILEKTLEQQLYRKGPTESEYVFATTLSEKIKTHTCIGRCPLVAT</sequence>
<reference evidence="1 2" key="1">
    <citation type="submission" date="2013-11" db="EMBL/GenBank/DDBJ databases">
        <title>Elucidation of the Photorhabdus temperata genome and generation of transposon mutant library to identify motility mutants.</title>
        <authorList>
            <person name="Hurst S.G.IV."/>
            <person name="Micheals B."/>
            <person name="Abebe-Akele F."/>
            <person name="Rowedder H."/>
            <person name="Bullock H."/>
            <person name="Jackobeck R."/>
            <person name="Janicki E."/>
            <person name="Tisa L.S."/>
        </authorList>
    </citation>
    <scope>NUCLEOTIDE SEQUENCE [LARGE SCALE GENOMIC DNA]</scope>
    <source>
        <strain evidence="1 2">NC19</strain>
    </source>
</reference>
<dbReference type="Proteomes" id="UP000018957">
    <property type="component" value="Unassembled WGS sequence"/>
</dbReference>
<gene>
    <name evidence="1" type="ORF">PTE_04304</name>
</gene>
<evidence type="ECO:0000313" key="2">
    <source>
        <dbReference type="Proteomes" id="UP000018957"/>
    </source>
</evidence>
<dbReference type="EMBL" id="AYSJ01000015">
    <property type="protein sequence ID" value="ETS29875.1"/>
    <property type="molecule type" value="Genomic_DNA"/>
</dbReference>
<name>W3V418_9GAMM</name>
<dbReference type="AlphaFoldDB" id="W3V418"/>